<comment type="caution">
    <text evidence="1">The sequence shown here is derived from an EMBL/GenBank/DDBJ whole genome shotgun (WGS) entry which is preliminary data.</text>
</comment>
<dbReference type="EMBL" id="CAJQZP010001599">
    <property type="protein sequence ID" value="CAG5056249.1"/>
    <property type="molecule type" value="Genomic_DNA"/>
</dbReference>
<evidence type="ECO:0000313" key="2">
    <source>
        <dbReference type="Proteomes" id="UP000691718"/>
    </source>
</evidence>
<dbReference type="AlphaFoldDB" id="A0A8S3Y5S9"/>
<protein>
    <submittedName>
        <fullName evidence="1">(apollo) hypothetical protein</fullName>
    </submittedName>
</protein>
<keyword evidence="2" id="KW-1185">Reference proteome</keyword>
<proteinExistence type="predicted"/>
<gene>
    <name evidence="1" type="ORF">PAPOLLO_LOCUS26667</name>
</gene>
<accession>A0A8S3Y5S9</accession>
<reference evidence="1" key="1">
    <citation type="submission" date="2021-04" db="EMBL/GenBank/DDBJ databases">
        <authorList>
            <person name="Tunstrom K."/>
        </authorList>
    </citation>
    <scope>NUCLEOTIDE SEQUENCE</scope>
</reference>
<sequence>MASFETVVHHQAKPVCLRRAAPLTSSAVKVHWQLTFQVLEKSDFCKPTVAVTVVPFSTPVIFGNVGGREPIPGEPFPGKTGICRLTSPSARKGDSAHDAGDKAWHVLSKCSGESAANSPY</sequence>
<dbReference type="Proteomes" id="UP000691718">
    <property type="component" value="Unassembled WGS sequence"/>
</dbReference>
<evidence type="ECO:0000313" key="1">
    <source>
        <dbReference type="EMBL" id="CAG5056249.1"/>
    </source>
</evidence>
<organism evidence="1 2">
    <name type="scientific">Parnassius apollo</name>
    <name type="common">Apollo butterfly</name>
    <name type="synonym">Papilio apollo</name>
    <dbReference type="NCBI Taxonomy" id="110799"/>
    <lineage>
        <taxon>Eukaryota</taxon>
        <taxon>Metazoa</taxon>
        <taxon>Ecdysozoa</taxon>
        <taxon>Arthropoda</taxon>
        <taxon>Hexapoda</taxon>
        <taxon>Insecta</taxon>
        <taxon>Pterygota</taxon>
        <taxon>Neoptera</taxon>
        <taxon>Endopterygota</taxon>
        <taxon>Lepidoptera</taxon>
        <taxon>Glossata</taxon>
        <taxon>Ditrysia</taxon>
        <taxon>Papilionoidea</taxon>
        <taxon>Papilionidae</taxon>
        <taxon>Parnassiinae</taxon>
        <taxon>Parnassini</taxon>
        <taxon>Parnassius</taxon>
        <taxon>Parnassius</taxon>
    </lineage>
</organism>
<name>A0A8S3Y5S9_PARAO</name>